<dbReference type="EMBL" id="BNJQ01000021">
    <property type="protein sequence ID" value="GHP08491.1"/>
    <property type="molecule type" value="Genomic_DNA"/>
</dbReference>
<dbReference type="InterPro" id="IPR016192">
    <property type="entry name" value="APOBEC/CMP_deaminase_Zn-bd"/>
</dbReference>
<keyword evidence="1" id="KW-0479">Metal-binding</keyword>
<dbReference type="SUPFAM" id="SSF53927">
    <property type="entry name" value="Cytidine deaminase-like"/>
    <property type="match status" value="1"/>
</dbReference>
<dbReference type="GO" id="GO:0008270">
    <property type="term" value="F:zinc ion binding"/>
    <property type="evidence" value="ECO:0007669"/>
    <property type="project" value="InterPro"/>
</dbReference>
<keyword evidence="2" id="KW-0862">Zinc</keyword>
<dbReference type="AlphaFoldDB" id="A0A830HSN5"/>
<reference evidence="4" key="1">
    <citation type="submission" date="2020-10" db="EMBL/GenBank/DDBJ databases">
        <title>Unveiling of a novel bifunctional photoreceptor, Dualchrome1, isolated from a cosmopolitan green alga.</title>
        <authorList>
            <person name="Suzuki S."/>
            <person name="Kawachi M."/>
        </authorList>
    </citation>
    <scope>NUCLEOTIDE SEQUENCE</scope>
    <source>
        <strain evidence="4">NIES 2893</strain>
    </source>
</reference>
<dbReference type="Gene3D" id="3.40.140.10">
    <property type="entry name" value="Cytidine Deaminase, domain 2"/>
    <property type="match status" value="1"/>
</dbReference>
<keyword evidence="5" id="KW-1185">Reference proteome</keyword>
<name>A0A830HSN5_9CHLO</name>
<evidence type="ECO:0000259" key="3">
    <source>
        <dbReference type="PROSITE" id="PS51747"/>
    </source>
</evidence>
<comment type="caution">
    <text evidence="4">The sequence shown here is derived from an EMBL/GenBank/DDBJ whole genome shotgun (WGS) entry which is preliminary data.</text>
</comment>
<evidence type="ECO:0000313" key="5">
    <source>
        <dbReference type="Proteomes" id="UP000660262"/>
    </source>
</evidence>
<dbReference type="InterPro" id="IPR002125">
    <property type="entry name" value="CMP_dCMP_dom"/>
</dbReference>
<dbReference type="GO" id="GO:0052717">
    <property type="term" value="F:tRNA-specific adenosine-34 deaminase activity"/>
    <property type="evidence" value="ECO:0007669"/>
    <property type="project" value="UniProtKB-EC"/>
</dbReference>
<organism evidence="4 5">
    <name type="scientific">Pycnococcus provasolii</name>
    <dbReference type="NCBI Taxonomy" id="41880"/>
    <lineage>
        <taxon>Eukaryota</taxon>
        <taxon>Viridiplantae</taxon>
        <taxon>Chlorophyta</taxon>
        <taxon>Pseudoscourfieldiophyceae</taxon>
        <taxon>Pseudoscourfieldiales</taxon>
        <taxon>Pycnococcaceae</taxon>
        <taxon>Pycnococcus</taxon>
    </lineage>
</organism>
<evidence type="ECO:0000256" key="2">
    <source>
        <dbReference type="ARBA" id="ARBA00022833"/>
    </source>
</evidence>
<dbReference type="PROSITE" id="PS51747">
    <property type="entry name" value="CYT_DCMP_DEAMINASES_2"/>
    <property type="match status" value="1"/>
</dbReference>
<dbReference type="PROSITE" id="PS00903">
    <property type="entry name" value="CYT_DCMP_DEAMINASES_1"/>
    <property type="match status" value="1"/>
</dbReference>
<evidence type="ECO:0000313" key="4">
    <source>
        <dbReference type="EMBL" id="GHP08491.1"/>
    </source>
</evidence>
<dbReference type="Proteomes" id="UP000660262">
    <property type="component" value="Unassembled WGS sequence"/>
</dbReference>
<dbReference type="InterPro" id="IPR058535">
    <property type="entry name" value="MafB19-deam"/>
</dbReference>
<accession>A0A830HSN5</accession>
<dbReference type="InterPro" id="IPR016193">
    <property type="entry name" value="Cytidine_deaminase-like"/>
</dbReference>
<sequence>MFVNHLSSYYSLFSSSLSRRFVHSRRSFSCSCAFVSRSVSFSTKVSMGDDDDVHGHGGGGGGSSLEGSRDVEYDRQRILWAISTCHIARTYKVQGGRCGAVICPPPALDSSSGQGPVLAWGVHRSLVPGRTQDADAAFDLHAEADALAHAASAGISVRGCDVYVTKPPCKPCMMLMAAAGIRRVCYCSSLEKTYGDKTNAQVRALAETHDVILSEDAPRPTVADLRADRVTCLQKPNGTTTIERALPYRDDIEKGEPDMSIFQRRSFVSHHSESADELLDLDDDAHDELTLFDDP</sequence>
<gene>
    <name evidence="4" type="ORF">PPROV_000722900</name>
</gene>
<dbReference type="Pfam" id="PF14437">
    <property type="entry name" value="MafB19-deam"/>
    <property type="match status" value="1"/>
</dbReference>
<protein>
    <recommendedName>
        <fullName evidence="3">CMP/dCMP-type deaminase domain-containing protein</fullName>
    </recommendedName>
</protein>
<proteinExistence type="predicted"/>
<evidence type="ECO:0000256" key="1">
    <source>
        <dbReference type="ARBA" id="ARBA00022723"/>
    </source>
</evidence>
<dbReference type="GO" id="GO:0002100">
    <property type="term" value="P:tRNA wobble adenosine to inosine editing"/>
    <property type="evidence" value="ECO:0007669"/>
    <property type="project" value="InterPro"/>
</dbReference>
<feature type="domain" description="CMP/dCMP-type deaminase" evidence="3">
    <location>
        <begin position="74"/>
        <end position="207"/>
    </location>
</feature>